<evidence type="ECO:0000256" key="2">
    <source>
        <dbReference type="ARBA" id="ARBA00023002"/>
    </source>
</evidence>
<evidence type="ECO:0000313" key="3">
    <source>
        <dbReference type="EMBL" id="VAW62614.1"/>
    </source>
</evidence>
<accession>A0A3B0Y2D8</accession>
<dbReference type="GO" id="GO:0016491">
    <property type="term" value="F:oxidoreductase activity"/>
    <property type="evidence" value="ECO:0007669"/>
    <property type="project" value="UniProtKB-KW"/>
</dbReference>
<dbReference type="InterPro" id="IPR020904">
    <property type="entry name" value="Sc_DH/Rdtase_CS"/>
</dbReference>
<dbReference type="PANTHER" id="PTHR43976:SF16">
    <property type="entry name" value="SHORT-CHAIN DEHYDROGENASE_REDUCTASE FAMILY PROTEIN"/>
    <property type="match status" value="1"/>
</dbReference>
<dbReference type="InterPro" id="IPR002347">
    <property type="entry name" value="SDR_fam"/>
</dbReference>
<comment type="similarity">
    <text evidence="1">Belongs to the short-chain dehydrogenases/reductases (SDR) family.</text>
</comment>
<dbReference type="PRINTS" id="PR00081">
    <property type="entry name" value="GDHRDH"/>
</dbReference>
<dbReference type="Gene3D" id="3.40.50.720">
    <property type="entry name" value="NAD(P)-binding Rossmann-like Domain"/>
    <property type="match status" value="1"/>
</dbReference>
<dbReference type="InterPro" id="IPR051911">
    <property type="entry name" value="SDR_oxidoreductase"/>
</dbReference>
<dbReference type="Pfam" id="PF00106">
    <property type="entry name" value="adh_short"/>
    <property type="match status" value="1"/>
</dbReference>
<dbReference type="SUPFAM" id="SSF51735">
    <property type="entry name" value="NAD(P)-binding Rossmann-fold domains"/>
    <property type="match status" value="1"/>
</dbReference>
<dbReference type="AlphaFoldDB" id="A0A3B0Y2D8"/>
<dbReference type="InterPro" id="IPR036291">
    <property type="entry name" value="NAD(P)-bd_dom_sf"/>
</dbReference>
<reference evidence="3" key="1">
    <citation type="submission" date="2018-06" db="EMBL/GenBank/DDBJ databases">
        <authorList>
            <person name="Zhirakovskaya E."/>
        </authorList>
    </citation>
    <scope>NUCLEOTIDE SEQUENCE</scope>
</reference>
<dbReference type="EMBL" id="UOFG01000177">
    <property type="protein sequence ID" value="VAW62614.1"/>
    <property type="molecule type" value="Genomic_DNA"/>
</dbReference>
<evidence type="ECO:0000256" key="1">
    <source>
        <dbReference type="ARBA" id="ARBA00006484"/>
    </source>
</evidence>
<keyword evidence="2" id="KW-0560">Oxidoreductase</keyword>
<sequence>MNTVKSILITGCSSGIGLYAAQQLQRQGYQVFASARKPEDVERLEQLGLNSLQLDLNDSLSIKNAVIRVLEQTQGELHALFNNGAYGQTGAIEDLSREVLRAQFETNVFGTHELTRLILPVMRRQGYGRIIQNSSILGFAAMPYRGAYNASKFALEGLSDTLRQELYGSNIHISLIEPGPIVSHFRKNALQAFNAFIDAENSPHKQQYASMLRRLEKEGPAAPFTLGPDAVYKKLLHALQAKKPRARYYVTVPTYLMGFLKRILSTRFMDWVLIRAGGGGSR</sequence>
<name>A0A3B0Y2D8_9ZZZZ</name>
<gene>
    <name evidence="3" type="ORF">MNBD_GAMMA11-118</name>
</gene>
<dbReference type="PANTHER" id="PTHR43976">
    <property type="entry name" value="SHORT CHAIN DEHYDROGENASE"/>
    <property type="match status" value="1"/>
</dbReference>
<dbReference type="CDD" id="cd05374">
    <property type="entry name" value="17beta-HSD-like_SDR_c"/>
    <property type="match status" value="1"/>
</dbReference>
<dbReference type="NCBIfam" id="NF004649">
    <property type="entry name" value="PRK05993.1"/>
    <property type="match status" value="1"/>
</dbReference>
<proteinExistence type="inferred from homology"/>
<protein>
    <submittedName>
        <fullName evidence="3">NAD(P)-dependent oxidoreductase EC-YbbO</fullName>
    </submittedName>
</protein>
<organism evidence="3">
    <name type="scientific">hydrothermal vent metagenome</name>
    <dbReference type="NCBI Taxonomy" id="652676"/>
    <lineage>
        <taxon>unclassified sequences</taxon>
        <taxon>metagenomes</taxon>
        <taxon>ecological metagenomes</taxon>
    </lineage>
</organism>
<dbReference type="PROSITE" id="PS00061">
    <property type="entry name" value="ADH_SHORT"/>
    <property type="match status" value="1"/>
</dbReference>